<dbReference type="InterPro" id="IPR003329">
    <property type="entry name" value="Cytidylyl_trans"/>
</dbReference>
<reference evidence="5" key="1">
    <citation type="submission" date="2016-10" db="EMBL/GenBank/DDBJ databases">
        <authorList>
            <person name="Varghese N."/>
            <person name="Submissions S."/>
        </authorList>
    </citation>
    <scope>NUCLEOTIDE SEQUENCE [LARGE SCALE GENOMIC DNA]</scope>
    <source>
        <strain evidence="5">Nm44</strain>
    </source>
</reference>
<keyword evidence="5" id="KW-1185">Reference proteome</keyword>
<dbReference type="CDD" id="cd02517">
    <property type="entry name" value="CMP-KDO-Synthetase"/>
    <property type="match status" value="1"/>
</dbReference>
<dbReference type="InterPro" id="IPR029044">
    <property type="entry name" value="Nucleotide-diphossugar_trans"/>
</dbReference>
<evidence type="ECO:0000313" key="5">
    <source>
        <dbReference type="Proteomes" id="UP000183287"/>
    </source>
</evidence>
<protein>
    <submittedName>
        <fullName evidence="4">3-deoxy-manno-octulosonate cytidylyltransferase (CMP-KDO synthetase)</fullName>
    </submittedName>
</protein>
<dbReference type="OrthoDB" id="9815559at2"/>
<sequence>MKTIAIIPARMGSSRFPGKPLAKLLGRTMLEHVYKRVALSDALDATYIATCDEEIQQAAEAFGAPVIMTSDKHERASDRVAEAIAGMDAELIVMVQGDEPMTHPHMVDTAVAPFRTDPQLGCVNLVRRIENEADFYDANTIKVIKNQQGDALYMSRQPIPTLAKSGFASTSAYKQVCIIPFRRATLLYYTQLPATPLEQLESIDMLRLLEHNIRVKMVETEFNSQAVDTEADLARVSKLMESDPLLSSY</sequence>
<dbReference type="Gene3D" id="3.90.550.10">
    <property type="entry name" value="Spore Coat Polysaccharide Biosynthesis Protein SpsA, Chain A"/>
    <property type="match status" value="1"/>
</dbReference>
<keyword evidence="2 4" id="KW-0548">Nucleotidyltransferase</keyword>
<keyword evidence="3" id="KW-0448">Lipopolysaccharide biosynthesis</keyword>
<dbReference type="Proteomes" id="UP000183287">
    <property type="component" value="Unassembled WGS sequence"/>
</dbReference>
<dbReference type="Pfam" id="PF02348">
    <property type="entry name" value="CTP_transf_3"/>
    <property type="match status" value="1"/>
</dbReference>
<dbReference type="GO" id="GO:0005829">
    <property type="term" value="C:cytosol"/>
    <property type="evidence" value="ECO:0007669"/>
    <property type="project" value="TreeGrafter"/>
</dbReference>
<dbReference type="RefSeq" id="WP_074906082.1">
    <property type="nucleotide sequence ID" value="NZ_FOUB01000040.1"/>
</dbReference>
<gene>
    <name evidence="4" type="ORF">SAMN05421863_104010</name>
</gene>
<dbReference type="STRING" id="44574.AAW31_15905"/>
<organism evidence="4 5">
    <name type="scientific">Nitrosomonas communis</name>
    <dbReference type="NCBI Taxonomy" id="44574"/>
    <lineage>
        <taxon>Bacteria</taxon>
        <taxon>Pseudomonadati</taxon>
        <taxon>Pseudomonadota</taxon>
        <taxon>Betaproteobacteria</taxon>
        <taxon>Nitrosomonadales</taxon>
        <taxon>Nitrosomonadaceae</taxon>
        <taxon>Nitrosomonas</taxon>
    </lineage>
</organism>
<dbReference type="PANTHER" id="PTHR42866:SF2">
    <property type="entry name" value="3-DEOXY-MANNO-OCTULOSONATE CYTIDYLYLTRANSFERASE, MITOCHONDRIAL"/>
    <property type="match status" value="1"/>
</dbReference>
<keyword evidence="1 4" id="KW-0808">Transferase</keyword>
<dbReference type="NCBIfam" id="NF009905">
    <property type="entry name" value="PRK13368.1"/>
    <property type="match status" value="1"/>
</dbReference>
<accession>A0A1I4SEK6</accession>
<dbReference type="GO" id="GO:0009103">
    <property type="term" value="P:lipopolysaccharide biosynthetic process"/>
    <property type="evidence" value="ECO:0007669"/>
    <property type="project" value="UniProtKB-KW"/>
</dbReference>
<name>A0A1I4SEK6_9PROT</name>
<evidence type="ECO:0000256" key="3">
    <source>
        <dbReference type="ARBA" id="ARBA00022985"/>
    </source>
</evidence>
<dbReference type="EMBL" id="FOUB01000040">
    <property type="protein sequence ID" value="SFM62895.1"/>
    <property type="molecule type" value="Genomic_DNA"/>
</dbReference>
<dbReference type="SUPFAM" id="SSF53448">
    <property type="entry name" value="Nucleotide-diphospho-sugar transferases"/>
    <property type="match status" value="1"/>
</dbReference>
<dbReference type="GO" id="GO:0008690">
    <property type="term" value="F:3-deoxy-manno-octulosonate cytidylyltransferase activity"/>
    <property type="evidence" value="ECO:0007669"/>
    <property type="project" value="InterPro"/>
</dbReference>
<evidence type="ECO:0000313" key="4">
    <source>
        <dbReference type="EMBL" id="SFM62895.1"/>
    </source>
</evidence>
<dbReference type="AlphaFoldDB" id="A0A1I4SEK6"/>
<dbReference type="NCBIfam" id="NF003952">
    <property type="entry name" value="PRK05450.1-5"/>
    <property type="match status" value="1"/>
</dbReference>
<dbReference type="PANTHER" id="PTHR42866">
    <property type="entry name" value="3-DEOXY-MANNO-OCTULOSONATE CYTIDYLYLTRANSFERASE"/>
    <property type="match status" value="1"/>
</dbReference>
<evidence type="ECO:0000256" key="2">
    <source>
        <dbReference type="ARBA" id="ARBA00022695"/>
    </source>
</evidence>
<dbReference type="InterPro" id="IPR004528">
    <property type="entry name" value="KdsB"/>
</dbReference>
<proteinExistence type="predicted"/>
<evidence type="ECO:0000256" key="1">
    <source>
        <dbReference type="ARBA" id="ARBA00022679"/>
    </source>
</evidence>